<keyword evidence="1 4" id="KW-0808">Transferase</keyword>
<evidence type="ECO:0000256" key="1">
    <source>
        <dbReference type="ARBA" id="ARBA00022679"/>
    </source>
</evidence>
<dbReference type="Gene3D" id="3.40.630.30">
    <property type="match status" value="1"/>
</dbReference>
<feature type="domain" description="N-acetyltransferase" evidence="3">
    <location>
        <begin position="5"/>
        <end position="145"/>
    </location>
</feature>
<dbReference type="PROSITE" id="PS51186">
    <property type="entry name" value="GNAT"/>
    <property type="match status" value="1"/>
</dbReference>
<keyword evidence="5" id="KW-1185">Reference proteome</keyword>
<gene>
    <name evidence="4" type="ORF">ACFSOY_04835</name>
</gene>
<dbReference type="Pfam" id="PF00583">
    <property type="entry name" value="Acetyltransf_1"/>
    <property type="match status" value="1"/>
</dbReference>
<dbReference type="PANTHER" id="PTHR43877:SF2">
    <property type="entry name" value="AMINOALKYLPHOSPHONATE N-ACETYLTRANSFERASE-RELATED"/>
    <property type="match status" value="1"/>
</dbReference>
<dbReference type="InterPro" id="IPR000182">
    <property type="entry name" value="GNAT_dom"/>
</dbReference>
<dbReference type="Proteomes" id="UP001597343">
    <property type="component" value="Unassembled WGS sequence"/>
</dbReference>
<evidence type="ECO:0000313" key="4">
    <source>
        <dbReference type="EMBL" id="MFD2169346.1"/>
    </source>
</evidence>
<accession>A0ABW4ZVM5</accession>
<comment type="caution">
    <text evidence="4">The sequence shown here is derived from an EMBL/GenBank/DDBJ whole genome shotgun (WGS) entry which is preliminary data.</text>
</comment>
<dbReference type="EC" id="2.3.-.-" evidence="4"/>
<keyword evidence="2 4" id="KW-0012">Acyltransferase</keyword>
<dbReference type="CDD" id="cd04301">
    <property type="entry name" value="NAT_SF"/>
    <property type="match status" value="1"/>
</dbReference>
<evidence type="ECO:0000313" key="5">
    <source>
        <dbReference type="Proteomes" id="UP001597343"/>
    </source>
</evidence>
<dbReference type="RefSeq" id="WP_386044390.1">
    <property type="nucleotide sequence ID" value="NZ_JBHUIO010000002.1"/>
</dbReference>
<dbReference type="GO" id="GO:0016746">
    <property type="term" value="F:acyltransferase activity"/>
    <property type="evidence" value="ECO:0007669"/>
    <property type="project" value="UniProtKB-KW"/>
</dbReference>
<dbReference type="SUPFAM" id="SSF55729">
    <property type="entry name" value="Acyl-CoA N-acyltransferases (Nat)"/>
    <property type="match status" value="1"/>
</dbReference>
<dbReference type="InterPro" id="IPR050832">
    <property type="entry name" value="Bact_Acetyltransf"/>
</dbReference>
<name>A0ABW4ZVM5_9BACL</name>
<dbReference type="InterPro" id="IPR016181">
    <property type="entry name" value="Acyl_CoA_acyltransferase"/>
</dbReference>
<evidence type="ECO:0000259" key="3">
    <source>
        <dbReference type="PROSITE" id="PS51186"/>
    </source>
</evidence>
<dbReference type="EMBL" id="JBHUIO010000002">
    <property type="protein sequence ID" value="MFD2169346.1"/>
    <property type="molecule type" value="Genomic_DNA"/>
</dbReference>
<sequence length="145" mass="16953">MSELSKISLETKWDKEAAREVIRNLVAYNNQHVAEADQNGAEENFSLVLRDESNQIVGGIVAHLFWHRLKIEIFWVDEQMRGRGWGSRLLQEMEAIAKEKGARLIELDTFSFQAPEFYQKQGYQKFGQVDNFPTGHTHYHFIKRL</sequence>
<evidence type="ECO:0000256" key="2">
    <source>
        <dbReference type="ARBA" id="ARBA00023315"/>
    </source>
</evidence>
<dbReference type="PANTHER" id="PTHR43877">
    <property type="entry name" value="AMINOALKYLPHOSPHONATE N-ACETYLTRANSFERASE-RELATED-RELATED"/>
    <property type="match status" value="1"/>
</dbReference>
<reference evidence="5" key="1">
    <citation type="journal article" date="2019" name="Int. J. Syst. Evol. Microbiol.">
        <title>The Global Catalogue of Microorganisms (GCM) 10K type strain sequencing project: providing services to taxonomists for standard genome sequencing and annotation.</title>
        <authorList>
            <consortium name="The Broad Institute Genomics Platform"/>
            <consortium name="The Broad Institute Genome Sequencing Center for Infectious Disease"/>
            <person name="Wu L."/>
            <person name="Ma J."/>
        </authorList>
    </citation>
    <scope>NUCLEOTIDE SEQUENCE [LARGE SCALE GENOMIC DNA]</scope>
    <source>
        <strain evidence="5">CGMCC 1.13574</strain>
    </source>
</reference>
<protein>
    <submittedName>
        <fullName evidence="4">GNAT family N-acetyltransferase</fullName>
        <ecNumber evidence="4">2.3.-.-</ecNumber>
    </submittedName>
</protein>
<proteinExistence type="predicted"/>
<organism evidence="4 5">
    <name type="scientific">Tumebacillus lipolyticus</name>
    <dbReference type="NCBI Taxonomy" id="1280370"/>
    <lineage>
        <taxon>Bacteria</taxon>
        <taxon>Bacillati</taxon>
        <taxon>Bacillota</taxon>
        <taxon>Bacilli</taxon>
        <taxon>Bacillales</taxon>
        <taxon>Alicyclobacillaceae</taxon>
        <taxon>Tumebacillus</taxon>
    </lineage>
</organism>